<accession>A0A926WHL3</accession>
<proteinExistence type="predicted"/>
<protein>
    <submittedName>
        <fullName evidence="2">Uncharacterized protein</fullName>
    </submittedName>
</protein>
<keyword evidence="1" id="KW-1133">Transmembrane helix</keyword>
<dbReference type="AlphaFoldDB" id="A0A926WHL3"/>
<evidence type="ECO:0000313" key="3">
    <source>
        <dbReference type="Proteomes" id="UP000662185"/>
    </source>
</evidence>
<keyword evidence="1" id="KW-0472">Membrane</keyword>
<dbReference type="Proteomes" id="UP000662185">
    <property type="component" value="Unassembled WGS sequence"/>
</dbReference>
<keyword evidence="1" id="KW-0812">Transmembrane</keyword>
<dbReference type="EMBL" id="JACJQU010000004">
    <property type="protein sequence ID" value="MBD2293636.1"/>
    <property type="molecule type" value="Genomic_DNA"/>
</dbReference>
<organism evidence="2 3">
    <name type="scientific">Anabaena sphaerica FACHB-251</name>
    <dbReference type="NCBI Taxonomy" id="2692883"/>
    <lineage>
        <taxon>Bacteria</taxon>
        <taxon>Bacillati</taxon>
        <taxon>Cyanobacteriota</taxon>
        <taxon>Cyanophyceae</taxon>
        <taxon>Nostocales</taxon>
        <taxon>Nostocaceae</taxon>
        <taxon>Anabaena</taxon>
    </lineage>
</organism>
<name>A0A926WHL3_9NOST</name>
<comment type="caution">
    <text evidence="2">The sequence shown here is derived from an EMBL/GenBank/DDBJ whole genome shotgun (WGS) entry which is preliminary data.</text>
</comment>
<evidence type="ECO:0000256" key="1">
    <source>
        <dbReference type="SAM" id="Phobius"/>
    </source>
</evidence>
<evidence type="ECO:0000313" key="2">
    <source>
        <dbReference type="EMBL" id="MBD2293636.1"/>
    </source>
</evidence>
<dbReference type="RefSeq" id="WP_190559251.1">
    <property type="nucleotide sequence ID" value="NZ_JACJQU010000004.1"/>
</dbReference>
<reference evidence="3" key="1">
    <citation type="journal article" date="2020" name="ISME J.">
        <title>Comparative genomics reveals insights into cyanobacterial evolution and habitat adaptation.</title>
        <authorList>
            <person name="Chen M.Y."/>
            <person name="Teng W.K."/>
            <person name="Zhao L."/>
            <person name="Hu C.X."/>
            <person name="Zhou Y.K."/>
            <person name="Han B.P."/>
            <person name="Song L.R."/>
            <person name="Shu W.S."/>
        </authorList>
    </citation>
    <scope>NUCLEOTIDE SEQUENCE [LARGE SCALE GENOMIC DNA]</scope>
    <source>
        <strain evidence="3">FACHB-251</strain>
    </source>
</reference>
<keyword evidence="3" id="KW-1185">Reference proteome</keyword>
<sequence length="200" mass="22937">MTEETNNKNHDKDKDKNSTTGLLWLKTLFGLSVFGMGLYIIATPSFFARVDDIWRGKSQEQVRVTLKSQIIHYRKNRVFAKTLADLPAYVSGSLNNNYKQKYEFLMDVNNQEAFVYSLGKEKSLNEKIAGNRFIRYSHIGGIFILDNKPHGVICVIRSPINKPITIQPFVQNNQVVCPSGTRAVFEFKTDTNNKLIENWL</sequence>
<feature type="transmembrane region" description="Helical" evidence="1">
    <location>
        <begin position="21"/>
        <end position="42"/>
    </location>
</feature>
<gene>
    <name evidence="2" type="ORF">H6G06_09080</name>
</gene>